<gene>
    <name evidence="1" type="ORF">K460DRAFT_357193</name>
</gene>
<evidence type="ECO:0000313" key="1">
    <source>
        <dbReference type="EMBL" id="KAF1843468.1"/>
    </source>
</evidence>
<keyword evidence="2" id="KW-1185">Reference proteome</keyword>
<organism evidence="1 2">
    <name type="scientific">Cucurbitaria berberidis CBS 394.84</name>
    <dbReference type="NCBI Taxonomy" id="1168544"/>
    <lineage>
        <taxon>Eukaryota</taxon>
        <taxon>Fungi</taxon>
        <taxon>Dikarya</taxon>
        <taxon>Ascomycota</taxon>
        <taxon>Pezizomycotina</taxon>
        <taxon>Dothideomycetes</taxon>
        <taxon>Pleosporomycetidae</taxon>
        <taxon>Pleosporales</taxon>
        <taxon>Pleosporineae</taxon>
        <taxon>Cucurbitariaceae</taxon>
        <taxon>Cucurbitaria</taxon>
    </lineage>
</organism>
<name>A0A9P4GCP6_9PLEO</name>
<sequence length="209" mass="23420">MYQQQDKGAPRANWELTSVREASEAVRENGATLPTRCCQNIPVAVVAGLGMGERREIREQLALYGGPGEVTIWGFLFASRSPVHVAALSCYRASSFPPSSLKSFRLQLWRIGRETRATAYDVMTEQQSNSPTLKDQGMSGVCKADDAFSQWFAACFRDILEPTHPSLVWCLESWGLRRRSPTALHTCHLLVHQMTNEASQHPPDITQWL</sequence>
<evidence type="ECO:0000313" key="2">
    <source>
        <dbReference type="Proteomes" id="UP000800039"/>
    </source>
</evidence>
<dbReference type="Proteomes" id="UP000800039">
    <property type="component" value="Unassembled WGS sequence"/>
</dbReference>
<comment type="caution">
    <text evidence="1">The sequence shown here is derived from an EMBL/GenBank/DDBJ whole genome shotgun (WGS) entry which is preliminary data.</text>
</comment>
<reference evidence="1" key="1">
    <citation type="submission" date="2020-01" db="EMBL/GenBank/DDBJ databases">
        <authorList>
            <consortium name="DOE Joint Genome Institute"/>
            <person name="Haridas S."/>
            <person name="Albert R."/>
            <person name="Binder M."/>
            <person name="Bloem J."/>
            <person name="Labutti K."/>
            <person name="Salamov A."/>
            <person name="Andreopoulos B."/>
            <person name="Baker S.E."/>
            <person name="Barry K."/>
            <person name="Bills G."/>
            <person name="Bluhm B.H."/>
            <person name="Cannon C."/>
            <person name="Castanera R."/>
            <person name="Culley D.E."/>
            <person name="Daum C."/>
            <person name="Ezra D."/>
            <person name="Gonzalez J.B."/>
            <person name="Henrissat B."/>
            <person name="Kuo A."/>
            <person name="Liang C."/>
            <person name="Lipzen A."/>
            <person name="Lutzoni F."/>
            <person name="Magnuson J."/>
            <person name="Mondo S."/>
            <person name="Nolan M."/>
            <person name="Ohm R."/>
            <person name="Pangilinan J."/>
            <person name="Park H.-J."/>
            <person name="Ramirez L."/>
            <person name="Alfaro M."/>
            <person name="Sun H."/>
            <person name="Tritt A."/>
            <person name="Yoshinaga Y."/>
            <person name="Zwiers L.-H."/>
            <person name="Turgeon B.G."/>
            <person name="Goodwin S.B."/>
            <person name="Spatafora J.W."/>
            <person name="Crous P.W."/>
            <person name="Grigoriev I.V."/>
        </authorList>
    </citation>
    <scope>NUCLEOTIDE SEQUENCE</scope>
    <source>
        <strain evidence="1">CBS 394.84</strain>
    </source>
</reference>
<proteinExistence type="predicted"/>
<protein>
    <submittedName>
        <fullName evidence="1">Uncharacterized protein</fullName>
    </submittedName>
</protein>
<dbReference type="EMBL" id="ML976617">
    <property type="protein sequence ID" value="KAF1843468.1"/>
    <property type="molecule type" value="Genomic_DNA"/>
</dbReference>
<dbReference type="AlphaFoldDB" id="A0A9P4GCP6"/>
<accession>A0A9P4GCP6</accession>
<dbReference type="GeneID" id="63849268"/>
<dbReference type="RefSeq" id="XP_040786031.1">
    <property type="nucleotide sequence ID" value="XM_040932016.1"/>
</dbReference>